<feature type="chain" id="PRO_5025578978" description="Ecp2 effector protein domain-containing protein" evidence="1">
    <location>
        <begin position="24"/>
        <end position="151"/>
    </location>
</feature>
<dbReference type="RefSeq" id="XP_033659486.1">
    <property type="nucleotide sequence ID" value="XM_033810108.1"/>
</dbReference>
<dbReference type="AlphaFoldDB" id="A0A6A6BUX9"/>
<evidence type="ECO:0000313" key="2">
    <source>
        <dbReference type="EMBL" id="KAF2158597.1"/>
    </source>
</evidence>
<gene>
    <name evidence="2" type="ORF">M409DRAFT_30877</name>
</gene>
<evidence type="ECO:0000313" key="3">
    <source>
        <dbReference type="Proteomes" id="UP000799537"/>
    </source>
</evidence>
<accession>A0A6A6BUX9</accession>
<keyword evidence="3" id="KW-1185">Reference proteome</keyword>
<dbReference type="GeneID" id="54563380"/>
<organism evidence="2 3">
    <name type="scientific">Zasmidium cellare ATCC 36951</name>
    <dbReference type="NCBI Taxonomy" id="1080233"/>
    <lineage>
        <taxon>Eukaryota</taxon>
        <taxon>Fungi</taxon>
        <taxon>Dikarya</taxon>
        <taxon>Ascomycota</taxon>
        <taxon>Pezizomycotina</taxon>
        <taxon>Dothideomycetes</taxon>
        <taxon>Dothideomycetidae</taxon>
        <taxon>Mycosphaerellales</taxon>
        <taxon>Mycosphaerellaceae</taxon>
        <taxon>Zasmidium</taxon>
    </lineage>
</organism>
<sequence length="151" mass="16294">MMFKPTALLAAVLLATIGISAQALDSALSARDPQPYTGCDNIGVAQQETDTAVNNLGYYGNYSTLNYYSCDCDTVAFFCIWKSGPMLNSTAMNNVLAHVTTQCGPYQAGSSSDGPNDNRTYSYGYTNWRNKDYCNVPAGTRITASNQVHNA</sequence>
<reference evidence="2" key="1">
    <citation type="journal article" date="2020" name="Stud. Mycol.">
        <title>101 Dothideomycetes genomes: a test case for predicting lifestyles and emergence of pathogens.</title>
        <authorList>
            <person name="Haridas S."/>
            <person name="Albert R."/>
            <person name="Binder M."/>
            <person name="Bloem J."/>
            <person name="Labutti K."/>
            <person name="Salamov A."/>
            <person name="Andreopoulos B."/>
            <person name="Baker S."/>
            <person name="Barry K."/>
            <person name="Bills G."/>
            <person name="Bluhm B."/>
            <person name="Cannon C."/>
            <person name="Castanera R."/>
            <person name="Culley D."/>
            <person name="Daum C."/>
            <person name="Ezra D."/>
            <person name="Gonzalez J."/>
            <person name="Henrissat B."/>
            <person name="Kuo A."/>
            <person name="Liang C."/>
            <person name="Lipzen A."/>
            <person name="Lutzoni F."/>
            <person name="Magnuson J."/>
            <person name="Mondo S."/>
            <person name="Nolan M."/>
            <person name="Ohm R."/>
            <person name="Pangilinan J."/>
            <person name="Park H.-J."/>
            <person name="Ramirez L."/>
            <person name="Alfaro M."/>
            <person name="Sun H."/>
            <person name="Tritt A."/>
            <person name="Yoshinaga Y."/>
            <person name="Zwiers L.-H."/>
            <person name="Turgeon B."/>
            <person name="Goodwin S."/>
            <person name="Spatafora J."/>
            <person name="Crous P."/>
            <person name="Grigoriev I."/>
        </authorList>
    </citation>
    <scope>NUCLEOTIDE SEQUENCE</scope>
    <source>
        <strain evidence="2">ATCC 36951</strain>
    </source>
</reference>
<evidence type="ECO:0000256" key="1">
    <source>
        <dbReference type="SAM" id="SignalP"/>
    </source>
</evidence>
<feature type="signal peptide" evidence="1">
    <location>
        <begin position="1"/>
        <end position="23"/>
    </location>
</feature>
<proteinExistence type="predicted"/>
<dbReference type="OrthoDB" id="5006988at2759"/>
<protein>
    <recommendedName>
        <fullName evidence="4">Ecp2 effector protein domain-containing protein</fullName>
    </recommendedName>
</protein>
<name>A0A6A6BUX9_ZASCE</name>
<dbReference type="Proteomes" id="UP000799537">
    <property type="component" value="Unassembled WGS sequence"/>
</dbReference>
<dbReference type="EMBL" id="ML993654">
    <property type="protein sequence ID" value="KAF2158597.1"/>
    <property type="molecule type" value="Genomic_DNA"/>
</dbReference>
<evidence type="ECO:0008006" key="4">
    <source>
        <dbReference type="Google" id="ProtNLM"/>
    </source>
</evidence>
<keyword evidence="1" id="KW-0732">Signal</keyword>